<organism evidence="1 2">
    <name type="scientific">Russula earlei</name>
    <dbReference type="NCBI Taxonomy" id="71964"/>
    <lineage>
        <taxon>Eukaryota</taxon>
        <taxon>Fungi</taxon>
        <taxon>Dikarya</taxon>
        <taxon>Basidiomycota</taxon>
        <taxon>Agaricomycotina</taxon>
        <taxon>Agaricomycetes</taxon>
        <taxon>Russulales</taxon>
        <taxon>Russulaceae</taxon>
        <taxon>Russula</taxon>
    </lineage>
</organism>
<dbReference type="Proteomes" id="UP001207468">
    <property type="component" value="Unassembled WGS sequence"/>
</dbReference>
<dbReference type="EMBL" id="JAGFNK010000046">
    <property type="protein sequence ID" value="KAI9510217.1"/>
    <property type="molecule type" value="Genomic_DNA"/>
</dbReference>
<evidence type="ECO:0000313" key="2">
    <source>
        <dbReference type="Proteomes" id="UP001207468"/>
    </source>
</evidence>
<proteinExistence type="predicted"/>
<gene>
    <name evidence="1" type="ORF">F5148DRAFT_613794</name>
</gene>
<reference evidence="1" key="1">
    <citation type="submission" date="2021-03" db="EMBL/GenBank/DDBJ databases">
        <title>Evolutionary priming and transition to the ectomycorrhizal habit in an iconic lineage of mushroom-forming fungi: is preadaptation a requirement?</title>
        <authorList>
            <consortium name="DOE Joint Genome Institute"/>
            <person name="Looney B.P."/>
            <person name="Miyauchi S."/>
            <person name="Morin E."/>
            <person name="Drula E."/>
            <person name="Courty P.E."/>
            <person name="Chicoki N."/>
            <person name="Fauchery L."/>
            <person name="Kohler A."/>
            <person name="Kuo A."/>
            <person name="LaButti K."/>
            <person name="Pangilinan J."/>
            <person name="Lipzen A."/>
            <person name="Riley R."/>
            <person name="Andreopoulos W."/>
            <person name="He G."/>
            <person name="Johnson J."/>
            <person name="Barry K.W."/>
            <person name="Grigoriev I.V."/>
            <person name="Nagy L."/>
            <person name="Hibbett D."/>
            <person name="Henrissat B."/>
            <person name="Matheny P.B."/>
            <person name="Labbe J."/>
            <person name="Martin A.F."/>
        </authorList>
    </citation>
    <scope>NUCLEOTIDE SEQUENCE</scope>
    <source>
        <strain evidence="1">BPL698</strain>
    </source>
</reference>
<comment type="caution">
    <text evidence="1">The sequence shown here is derived from an EMBL/GenBank/DDBJ whole genome shotgun (WGS) entry which is preliminary data.</text>
</comment>
<name>A0ACC0UFD8_9AGAM</name>
<protein>
    <submittedName>
        <fullName evidence="1">Uncharacterized protein</fullName>
    </submittedName>
</protein>
<keyword evidence="2" id="KW-1185">Reference proteome</keyword>
<evidence type="ECO:0000313" key="1">
    <source>
        <dbReference type="EMBL" id="KAI9510217.1"/>
    </source>
</evidence>
<accession>A0ACC0UFD8</accession>
<sequence length="409" mass="44148">MANLAPKIPFQRMSSVKCSSCSLTVPLDQLADHVCSTAPTSSHIVADINPVKTVPHPRTDMFFNRRPSTKASDTRFYDGARPRNNTTPAPARAPPIHTPSKNGVRSPASPLYPSPQPPLLSPSRTQSPFHPSSLTPARRPTRSRPEMPPNFVSTADPSRSRGNFRSRTPVPAPPLLDTRSPVQRRPSVPHVSPRVHQDVPYPTRVPHTPPRPTHPDHRRAPVNSAPSPPPSNYPPQRFIPPAEFETKSGGSAGMAGVGRRGFAAAAHAALFATPPSSHLPPETRPLPSHWAPSSFYQIDSPPLGIPDSPVGMSSFIHFTLYYALGARTCAPPPVRFFAPPSWFPSLILSFNIFNNLISFLGSATHAVFAPYIPCALASVTDSRLSSPYNLSTISIPGPCPISNTPATRA</sequence>